<dbReference type="AlphaFoldDB" id="A0A917HFJ2"/>
<protein>
    <recommendedName>
        <fullName evidence="1">IDEAL domain-containing protein</fullName>
    </recommendedName>
</protein>
<name>A0A917HFJ2_9BACL</name>
<dbReference type="Pfam" id="PF08858">
    <property type="entry name" value="IDEAL"/>
    <property type="match status" value="1"/>
</dbReference>
<sequence length="119" mass="13647">MKYEVSDWVQGRTVNGEFIFGFVEQIDALQGIVKVNVVKSDNEGSIGKPTVVREKWLKKLPEQIEQDEASVRNLIDLALSTWDEAWFMELTEQLNMIETEASQRKGYDAAYESRLSAFI</sequence>
<reference evidence="2 3" key="1">
    <citation type="journal article" date="2014" name="Int. J. Syst. Evol. Microbiol.">
        <title>Complete genome sequence of Corynebacterium casei LMG S-19264T (=DSM 44701T), isolated from a smear-ripened cheese.</title>
        <authorList>
            <consortium name="US DOE Joint Genome Institute (JGI-PGF)"/>
            <person name="Walter F."/>
            <person name="Albersmeier A."/>
            <person name="Kalinowski J."/>
            <person name="Ruckert C."/>
        </authorList>
    </citation>
    <scope>NUCLEOTIDE SEQUENCE [LARGE SCALE GENOMIC DNA]</scope>
    <source>
        <strain evidence="2 3">CGMCC 1.15286</strain>
    </source>
</reference>
<dbReference type="InterPro" id="IPR027393">
    <property type="entry name" value="Virus_scaffolding_prot_C"/>
</dbReference>
<dbReference type="InterPro" id="IPR014957">
    <property type="entry name" value="IDEAL_dom"/>
</dbReference>
<accession>A0A917HFJ2</accession>
<dbReference type="Gene3D" id="4.10.810.10">
    <property type="entry name" value="Virus Scaffolding Protein, Chain A"/>
    <property type="match status" value="1"/>
</dbReference>
<keyword evidence="3" id="KW-1185">Reference proteome</keyword>
<gene>
    <name evidence="2" type="ORF">GCM10010918_37260</name>
</gene>
<evidence type="ECO:0000259" key="1">
    <source>
        <dbReference type="SMART" id="SM00914"/>
    </source>
</evidence>
<proteinExistence type="predicted"/>
<dbReference type="Proteomes" id="UP000600247">
    <property type="component" value="Unassembled WGS sequence"/>
</dbReference>
<dbReference type="RefSeq" id="WP_188890697.1">
    <property type="nucleotide sequence ID" value="NZ_BMHY01000007.1"/>
</dbReference>
<dbReference type="SMART" id="SM00914">
    <property type="entry name" value="IDEAL"/>
    <property type="match status" value="1"/>
</dbReference>
<comment type="caution">
    <text evidence="2">The sequence shown here is derived from an EMBL/GenBank/DDBJ whole genome shotgun (WGS) entry which is preliminary data.</text>
</comment>
<evidence type="ECO:0000313" key="3">
    <source>
        <dbReference type="Proteomes" id="UP000600247"/>
    </source>
</evidence>
<evidence type="ECO:0000313" key="2">
    <source>
        <dbReference type="EMBL" id="GGG77178.1"/>
    </source>
</evidence>
<organism evidence="2 3">
    <name type="scientific">Paenibacillus radicis</name>
    <name type="common">ex Gao et al. 2016</name>
    <dbReference type="NCBI Taxonomy" id="1737354"/>
    <lineage>
        <taxon>Bacteria</taxon>
        <taxon>Bacillati</taxon>
        <taxon>Bacillota</taxon>
        <taxon>Bacilli</taxon>
        <taxon>Bacillales</taxon>
        <taxon>Paenibacillaceae</taxon>
        <taxon>Paenibacillus</taxon>
    </lineage>
</organism>
<dbReference type="EMBL" id="BMHY01000007">
    <property type="protein sequence ID" value="GGG77178.1"/>
    <property type="molecule type" value="Genomic_DNA"/>
</dbReference>
<feature type="domain" description="IDEAL" evidence="1">
    <location>
        <begin position="59"/>
        <end position="94"/>
    </location>
</feature>